<comment type="caution">
    <text evidence="2">The sequence shown here is derived from an EMBL/GenBank/DDBJ whole genome shotgun (WGS) entry which is preliminary data.</text>
</comment>
<evidence type="ECO:0000313" key="2">
    <source>
        <dbReference type="EMBL" id="KAG2497801.1"/>
    </source>
</evidence>
<feature type="compositionally biased region" description="Basic and acidic residues" evidence="1">
    <location>
        <begin position="127"/>
        <end position="157"/>
    </location>
</feature>
<sequence>MAPPREPPGSGGADAGVDLAVARCNVAEAAAQMHALGVLPGDPGSAQQGHLAYEAPLEAAAATGQRLKAAAELGAERERTKGGQDLAPAPPPGDEEHRGHEHGREGGLLAAAAHAVTSVVGNFSESLREGIESATRERPEPPTEREQAGHDRVRVKDMLGGSESDTPYPGDMVDEPVQLEGGQPKGSDEGVDQGAKPDVIIPQAEGAFDESRPGRLDPSPVVTGGLPGGPTPHVQPPEARMKDPGTYMPLEGGPATTVRDSGVMINLGPTGPEAGARHQGFGTQSVAGGLIGGSGGEGLVGGLMGALKDGIAAATGRHTVDSSLSGFNMGAVETRPHDQEERERLAELKSHMEGMPGSMPIDREIRELRESEAEQRIAALAAQREAVSSAARDVIAERHPEVADKMGIAHTHQHRIADGHGWEDQAAEREGRDAGGGGGLLSGLAATLGSVLGLGGGREERHQERGSEPADVPRRPVPIGTSPLEARPDNLADVGAPPAAEANAQRTSSALNAKEGGRQVPAGALGSTATDPSQTTQSYAPDFNKPNFFAEVEKRGLGDVLASGAASMGQALDKSMEELKHGGAPAPGSTTMGSVADPRDITRNTERAEHLDDPVQRRIYEAEVVKVAPGKNTEADLTSHAEAVKEATSAMVLGKDRQITGTVPHGQPPGPHPARPIKQDAGQSLYGSFGTGGNASN</sequence>
<gene>
    <name evidence="2" type="ORF">HYH03_004072</name>
</gene>
<proteinExistence type="predicted"/>
<name>A0A836C2A3_9CHLO</name>
<dbReference type="EMBL" id="JAEHOE010000012">
    <property type="protein sequence ID" value="KAG2497801.1"/>
    <property type="molecule type" value="Genomic_DNA"/>
</dbReference>
<dbReference type="AlphaFoldDB" id="A0A836C2A3"/>
<feature type="region of interest" description="Disordered" evidence="1">
    <location>
        <begin position="127"/>
        <end position="197"/>
    </location>
</feature>
<dbReference type="OrthoDB" id="543825at2759"/>
<feature type="region of interest" description="Disordered" evidence="1">
    <location>
        <begin position="70"/>
        <end position="108"/>
    </location>
</feature>
<feature type="region of interest" description="Disordered" evidence="1">
    <location>
        <begin position="452"/>
        <end position="543"/>
    </location>
</feature>
<feature type="compositionally biased region" description="Basic and acidic residues" evidence="1">
    <location>
        <begin position="94"/>
        <end position="105"/>
    </location>
</feature>
<feature type="region of interest" description="Disordered" evidence="1">
    <location>
        <begin position="220"/>
        <end position="240"/>
    </location>
</feature>
<accession>A0A836C2A3</accession>
<feature type="region of interest" description="Disordered" evidence="1">
    <location>
        <begin position="579"/>
        <end position="598"/>
    </location>
</feature>
<organism evidence="2 3">
    <name type="scientific">Edaphochlamys debaryana</name>
    <dbReference type="NCBI Taxonomy" id="47281"/>
    <lineage>
        <taxon>Eukaryota</taxon>
        <taxon>Viridiplantae</taxon>
        <taxon>Chlorophyta</taxon>
        <taxon>core chlorophytes</taxon>
        <taxon>Chlorophyceae</taxon>
        <taxon>CS clade</taxon>
        <taxon>Chlamydomonadales</taxon>
        <taxon>Chlamydomonadales incertae sedis</taxon>
        <taxon>Edaphochlamys</taxon>
    </lineage>
</organism>
<feature type="compositionally biased region" description="Polar residues" evidence="1">
    <location>
        <begin position="527"/>
        <end position="539"/>
    </location>
</feature>
<dbReference type="Proteomes" id="UP000612055">
    <property type="component" value="Unassembled WGS sequence"/>
</dbReference>
<feature type="compositionally biased region" description="Basic and acidic residues" evidence="1">
    <location>
        <begin position="457"/>
        <end position="474"/>
    </location>
</feature>
<protein>
    <submittedName>
        <fullName evidence="2">Uncharacterized protein</fullName>
    </submittedName>
</protein>
<keyword evidence="3" id="KW-1185">Reference proteome</keyword>
<feature type="region of interest" description="Disordered" evidence="1">
    <location>
        <begin position="658"/>
        <end position="697"/>
    </location>
</feature>
<evidence type="ECO:0000313" key="3">
    <source>
        <dbReference type="Proteomes" id="UP000612055"/>
    </source>
</evidence>
<reference evidence="2" key="1">
    <citation type="journal article" date="2020" name="bioRxiv">
        <title>Comparative genomics of Chlamydomonas.</title>
        <authorList>
            <person name="Craig R.J."/>
            <person name="Hasan A.R."/>
            <person name="Ness R.W."/>
            <person name="Keightley P.D."/>
        </authorList>
    </citation>
    <scope>NUCLEOTIDE SEQUENCE</scope>
    <source>
        <strain evidence="2">CCAP 11/70</strain>
    </source>
</reference>
<evidence type="ECO:0000256" key="1">
    <source>
        <dbReference type="SAM" id="MobiDB-lite"/>
    </source>
</evidence>